<evidence type="ECO:0000256" key="4">
    <source>
        <dbReference type="ARBA" id="ARBA00022723"/>
    </source>
</evidence>
<evidence type="ECO:0000256" key="6">
    <source>
        <dbReference type="ARBA" id="ARBA00023014"/>
    </source>
</evidence>
<evidence type="ECO:0000256" key="8">
    <source>
        <dbReference type="ARBA" id="ARBA00029586"/>
    </source>
</evidence>
<comment type="caution">
    <text evidence="12">The sequence shown here is derived from an EMBL/GenBank/DDBJ whole genome shotgun (WGS) entry which is preliminary data.</text>
</comment>
<feature type="region of interest" description="Disordered" evidence="10">
    <location>
        <begin position="25"/>
        <end position="62"/>
    </location>
</feature>
<dbReference type="PROSITE" id="PS51318">
    <property type="entry name" value="TAT"/>
    <property type="match status" value="1"/>
</dbReference>
<dbReference type="PRINTS" id="PR00162">
    <property type="entry name" value="RIESKE"/>
</dbReference>
<dbReference type="InterPro" id="IPR005805">
    <property type="entry name" value="Rieske_Fe-S_prot_C"/>
</dbReference>
<keyword evidence="5" id="KW-0408">Iron</keyword>
<dbReference type="RefSeq" id="WP_125498688.1">
    <property type="nucleotide sequence ID" value="NZ_BMVZ01000003.1"/>
</dbReference>
<evidence type="ECO:0000256" key="5">
    <source>
        <dbReference type="ARBA" id="ARBA00023004"/>
    </source>
</evidence>
<evidence type="ECO:0000256" key="7">
    <source>
        <dbReference type="ARBA" id="ARBA00023157"/>
    </source>
</evidence>
<name>A0ABX0YKI4_STRTL</name>
<evidence type="ECO:0000256" key="2">
    <source>
        <dbReference type="ARBA" id="ARBA00015816"/>
    </source>
</evidence>
<feature type="compositionally biased region" description="Low complexity" evidence="10">
    <location>
        <begin position="25"/>
        <end position="50"/>
    </location>
</feature>
<feature type="domain" description="Rieske" evidence="11">
    <location>
        <begin position="51"/>
        <end position="143"/>
    </location>
</feature>
<dbReference type="Gene3D" id="2.102.10.10">
    <property type="entry name" value="Rieske [2Fe-2S] iron-sulphur domain"/>
    <property type="match status" value="1"/>
</dbReference>
<keyword evidence="7" id="KW-1015">Disulfide bond</keyword>
<dbReference type="InterPro" id="IPR017941">
    <property type="entry name" value="Rieske_2Fe-2S"/>
</dbReference>
<dbReference type="InterPro" id="IPR036922">
    <property type="entry name" value="Rieske_2Fe-2S_sf"/>
</dbReference>
<keyword evidence="3" id="KW-0001">2Fe-2S</keyword>
<dbReference type="CDD" id="cd03467">
    <property type="entry name" value="Rieske"/>
    <property type="match status" value="1"/>
</dbReference>
<evidence type="ECO:0000313" key="12">
    <source>
        <dbReference type="EMBL" id="NJP13015.1"/>
    </source>
</evidence>
<evidence type="ECO:0000256" key="10">
    <source>
        <dbReference type="SAM" id="MobiDB-lite"/>
    </source>
</evidence>
<proteinExistence type="predicted"/>
<dbReference type="Proteomes" id="UP000635996">
    <property type="component" value="Unassembled WGS sequence"/>
</dbReference>
<gene>
    <name evidence="12" type="ORF">HCJ95_01610</name>
</gene>
<comment type="cofactor">
    <cofactor evidence="9">
        <name>[2Fe-2S] cluster</name>
        <dbReference type="ChEBI" id="CHEBI:190135"/>
    </cofactor>
</comment>
<evidence type="ECO:0000256" key="3">
    <source>
        <dbReference type="ARBA" id="ARBA00022714"/>
    </source>
</evidence>
<evidence type="ECO:0000313" key="13">
    <source>
        <dbReference type="Proteomes" id="UP000635996"/>
    </source>
</evidence>
<evidence type="ECO:0000256" key="1">
    <source>
        <dbReference type="ARBA" id="ARBA00002494"/>
    </source>
</evidence>
<dbReference type="PROSITE" id="PS51257">
    <property type="entry name" value="PROKAR_LIPOPROTEIN"/>
    <property type="match status" value="1"/>
</dbReference>
<sequence>MTQGSTRRTVLATGAAALVAGCSGTDTDGGSSTATSSAPAAADRQAAPAGEELGRTADIPVGGGKVFTAQKVVVTQPKAGEFKAFSAVCTHQGCTVNRVADGAIECPCHGSAFRAEDGTVSRGPAQQPLETKRITVSGGTVHLI</sequence>
<organism evidence="12 13">
    <name type="scientific">Streptomyces thermoviolaceus subsp. thermoviolaceus</name>
    <dbReference type="NCBI Taxonomy" id="66860"/>
    <lineage>
        <taxon>Bacteria</taxon>
        <taxon>Bacillati</taxon>
        <taxon>Actinomycetota</taxon>
        <taxon>Actinomycetes</taxon>
        <taxon>Kitasatosporales</taxon>
        <taxon>Streptomycetaceae</taxon>
        <taxon>Streptomyces</taxon>
    </lineage>
</organism>
<keyword evidence="4" id="KW-0479">Metal-binding</keyword>
<accession>A0ABX0YKI4</accession>
<dbReference type="EMBL" id="JAATEL010000001">
    <property type="protein sequence ID" value="NJP13015.1"/>
    <property type="molecule type" value="Genomic_DNA"/>
</dbReference>
<dbReference type="InterPro" id="IPR006311">
    <property type="entry name" value="TAT_signal"/>
</dbReference>
<dbReference type="Pfam" id="PF00355">
    <property type="entry name" value="Rieske"/>
    <property type="match status" value="1"/>
</dbReference>
<protein>
    <recommendedName>
        <fullName evidence="2">Cytochrome bc1 complex Rieske iron-sulfur subunit</fullName>
    </recommendedName>
    <alternativeName>
        <fullName evidence="8">Cytochrome bc1 reductase complex subunit QcrA</fullName>
    </alternativeName>
</protein>
<dbReference type="PANTHER" id="PTHR10134">
    <property type="entry name" value="CYTOCHROME B-C1 COMPLEX SUBUNIT RIESKE, MITOCHONDRIAL"/>
    <property type="match status" value="1"/>
</dbReference>
<dbReference type="InterPro" id="IPR014349">
    <property type="entry name" value="Rieske_Fe-S_prot"/>
</dbReference>
<evidence type="ECO:0000256" key="9">
    <source>
        <dbReference type="ARBA" id="ARBA00034078"/>
    </source>
</evidence>
<evidence type="ECO:0000259" key="11">
    <source>
        <dbReference type="PROSITE" id="PS51296"/>
    </source>
</evidence>
<dbReference type="SUPFAM" id="SSF50022">
    <property type="entry name" value="ISP domain"/>
    <property type="match status" value="1"/>
</dbReference>
<keyword evidence="6" id="KW-0411">Iron-sulfur</keyword>
<dbReference type="PROSITE" id="PS51296">
    <property type="entry name" value="RIESKE"/>
    <property type="match status" value="1"/>
</dbReference>
<comment type="function">
    <text evidence="1">Iron-sulfur subunit of the cytochrome bc1 complex, an essential component of the respiratory electron transport chain required for ATP synthesis. The bc1 complex catalyzes the oxidation of menaquinol and the reduction of cytochrome c in the respiratory chain. The bc1 complex operates through a Q-cycle mechanism that couples electron transfer to generation of the proton gradient that drives ATP synthesis.</text>
</comment>
<keyword evidence="13" id="KW-1185">Reference proteome</keyword>
<reference evidence="12 13" key="1">
    <citation type="submission" date="2020-03" db="EMBL/GenBank/DDBJ databases">
        <title>WGS of actinomycetes isolated from Thailand.</title>
        <authorList>
            <person name="Thawai C."/>
        </authorList>
    </citation>
    <scope>NUCLEOTIDE SEQUENCE [LARGE SCALE GENOMIC DNA]</scope>
    <source>
        <strain evidence="12 13">NBRC 13905</strain>
    </source>
</reference>